<dbReference type="InterPro" id="IPR041588">
    <property type="entry name" value="Integrase_H2C2"/>
</dbReference>
<dbReference type="FunFam" id="3.10.20.370:FF:000001">
    <property type="entry name" value="Retrovirus-related Pol polyprotein from transposon 17.6-like protein"/>
    <property type="match status" value="1"/>
</dbReference>
<evidence type="ECO:0000256" key="10">
    <source>
        <dbReference type="ARBA" id="ARBA00039658"/>
    </source>
</evidence>
<feature type="region of interest" description="Disordered" evidence="12">
    <location>
        <begin position="1354"/>
        <end position="1397"/>
    </location>
</feature>
<gene>
    <name evidence="16" type="ORF">ACEWY4_015169</name>
</gene>
<feature type="compositionally biased region" description="Low complexity" evidence="12">
    <location>
        <begin position="1388"/>
        <end position="1397"/>
    </location>
</feature>
<dbReference type="Gene3D" id="4.10.60.10">
    <property type="entry name" value="Zinc finger, CCHC-type"/>
    <property type="match status" value="1"/>
</dbReference>
<dbReference type="Pfam" id="PF03732">
    <property type="entry name" value="Retrotrans_gag"/>
    <property type="match status" value="1"/>
</dbReference>
<keyword evidence="11" id="KW-0863">Zinc-finger</keyword>
<dbReference type="SUPFAM" id="SSF57756">
    <property type="entry name" value="Retrovirus zinc finger-like domains"/>
    <property type="match status" value="1"/>
</dbReference>
<feature type="domain" description="Integrase catalytic" evidence="15">
    <location>
        <begin position="1091"/>
        <end position="1243"/>
    </location>
</feature>
<feature type="region of interest" description="Disordered" evidence="12">
    <location>
        <begin position="313"/>
        <end position="341"/>
    </location>
</feature>
<evidence type="ECO:0000259" key="14">
    <source>
        <dbReference type="PROSITE" id="PS50878"/>
    </source>
</evidence>
<dbReference type="FunFam" id="3.30.70.270:FF:000020">
    <property type="entry name" value="Transposon Tf2-6 polyprotein-like Protein"/>
    <property type="match status" value="1"/>
</dbReference>
<dbReference type="SMART" id="SM00343">
    <property type="entry name" value="ZnF_C2HC"/>
    <property type="match status" value="2"/>
</dbReference>
<dbReference type="InterPro" id="IPR050951">
    <property type="entry name" value="Retrovirus_Pol_polyprotein"/>
</dbReference>
<evidence type="ECO:0000256" key="12">
    <source>
        <dbReference type="SAM" id="MobiDB-lite"/>
    </source>
</evidence>
<dbReference type="InterPro" id="IPR043502">
    <property type="entry name" value="DNA/RNA_pol_sf"/>
</dbReference>
<feature type="domain" description="Reverse transcriptase" evidence="14">
    <location>
        <begin position="545"/>
        <end position="723"/>
    </location>
</feature>
<dbReference type="InterPro" id="IPR001584">
    <property type="entry name" value="Integrase_cat-core"/>
</dbReference>
<feature type="region of interest" description="Disordered" evidence="12">
    <location>
        <begin position="1"/>
        <end position="27"/>
    </location>
</feature>
<dbReference type="EC" id="3.1.26.4" evidence="2"/>
<dbReference type="InterPro" id="IPR036875">
    <property type="entry name" value="Znf_CCHC_sf"/>
</dbReference>
<dbReference type="InterPro" id="IPR001878">
    <property type="entry name" value="Znf_CCHC"/>
</dbReference>
<keyword evidence="8" id="KW-0378">Hydrolase</keyword>
<evidence type="ECO:0000313" key="17">
    <source>
        <dbReference type="Proteomes" id="UP001591681"/>
    </source>
</evidence>
<feature type="compositionally biased region" description="Basic and acidic residues" evidence="12">
    <location>
        <begin position="11"/>
        <end position="27"/>
    </location>
</feature>
<organism evidence="16 17">
    <name type="scientific">Coilia grayii</name>
    <name type="common">Gray's grenadier anchovy</name>
    <dbReference type="NCBI Taxonomy" id="363190"/>
    <lineage>
        <taxon>Eukaryota</taxon>
        <taxon>Metazoa</taxon>
        <taxon>Chordata</taxon>
        <taxon>Craniata</taxon>
        <taxon>Vertebrata</taxon>
        <taxon>Euteleostomi</taxon>
        <taxon>Actinopterygii</taxon>
        <taxon>Neopterygii</taxon>
        <taxon>Teleostei</taxon>
        <taxon>Clupei</taxon>
        <taxon>Clupeiformes</taxon>
        <taxon>Clupeoidei</taxon>
        <taxon>Engraulidae</taxon>
        <taxon>Coilinae</taxon>
        <taxon>Coilia</taxon>
    </lineage>
</organism>
<dbReference type="PANTHER" id="PTHR37984">
    <property type="entry name" value="PROTEIN CBG26694"/>
    <property type="match status" value="1"/>
</dbReference>
<dbReference type="GO" id="GO:0004523">
    <property type="term" value="F:RNA-DNA hybrid ribonuclease activity"/>
    <property type="evidence" value="ECO:0007669"/>
    <property type="project" value="UniProtKB-EC"/>
</dbReference>
<dbReference type="Pfam" id="PF17921">
    <property type="entry name" value="Integrase_H2C2"/>
    <property type="match status" value="1"/>
</dbReference>
<evidence type="ECO:0000256" key="1">
    <source>
        <dbReference type="ARBA" id="ARBA00010879"/>
    </source>
</evidence>
<keyword evidence="6" id="KW-0540">Nuclease</keyword>
<feature type="compositionally biased region" description="Acidic residues" evidence="12">
    <location>
        <begin position="1"/>
        <end position="10"/>
    </location>
</feature>
<feature type="domain" description="CCHC-type" evidence="13">
    <location>
        <begin position="240"/>
        <end position="254"/>
    </location>
</feature>
<sequence length="1397" mass="158648">MSSDSIEVEDVENRQEAQRRSVSERTVERNMAFGKPEDFHFEESEESFDSYCERLEQYFAANGLDTKDEKTRAVFLTVVGKRAHSLLMDLCAPEKPSAKTYEDLVGLLRKHYVPKTNFIAERCKFHGRNQKENETISEYIASLRKLAATCKFGTFLDEALRDRFVCGVKSTELRDRLLNAAHTKDLILPLAIEMALAFEVTKDSAQQFSHKTYKANVVDKKAGMRHSGKTEKLKVGEKPCYRCSGKGHRPEDCRFKETVCHECKKQGHIAKACRSRQEGGGKQFSKAGEKKSCNALKHETCRGSVALKQQTDHNCNAPQHDRGRDSNAPQHSEGGDAIPVSSRCMTADVPNIDPGQTMDSEGTDLFAVDSSKGDTVKPYYVYVSVNGARLKMEVDTGAAVSVISESLYKRRFRSLKLSPANCVLKTYSQESLKLMGKFTAKVKCKEHTKKLEVLVVKGKGPALMGRDWISQLKLDWSRVHRVAPETVEDVCARYTSVFKPGLGKVKGIEAKLQVAADAVPKFCKPRNVPYALREAVEKELVKLETEGVISPIKYSEWAAPIVCVPKKGDRVRICGDYKVTINPWLNVEQYPLPRTQDLFAKLAGGQKFTKLDLSQAYQQVQLEEKSRRYLTINTHKGLYHYNRLPYGVASAPAIFQKLMDQVLQGMDGVICYLDDILITGKDTECHLTNLEEVLRRLESYNLRVQEEKCEFMKSSVSYLGHVIDAMGIHPMKEKTDAIQRAAVPKNVTELRSFLALLNYYGKFIPNLSTMIQPMTALLHKDVTWEWSEKCQGAFDSAKKSLQSDKLLVHYDPDLPLILACDASPYGVGAVISHKMKDGSERPIAFASRMLTKTEQNYSQIEKEALGLVFGVVKFHEYLFGRKFLLLTDHKPLLKILGPKTGVPTLAAARMQRWALILAAYTYEIQYKRSEQHSNADALSRLPVKPNVDVVSNPVYRVSYLEDLPITAREIAKETDKDPVLKVVKQLILTGWPKHVQDELLKPYFQRKFELTIEDDCVLWGFRVVVPEKLRDRLLSELHEHHWGIVKMKSLARSLFWWPLLDESIEREVSECSICQQQRSMPAAAPVHTWKWASSPWERIHLDFAEDHKQMFLVVMDAYARWPDIIPMHTTTSAKTIEALRILFAAYGLPKEVVTDNGPQFVSDEFETFLSRNGVKHIKSPAYHPASNGLAERLVQNLKKSLAKNRAIGGMTLDHCVANFLFGYRNTPHTTTGKTPAELFLRRQVRNRLSLIKPEFFQRMQSETEPPLPRVRSFIVGQQVLVKNYRGGEKWLNGVICEVLGPVTYMVEVNGKCVKRHVNQMLSTKVKPAQLTQVDSCTGTCLDFDEFNMDNDEKQQSVPLTVEQQHREPPPPVMERNTRPVRNRRPPDRLNLQLQMQK</sequence>
<dbReference type="InterPro" id="IPR005162">
    <property type="entry name" value="Retrotrans_gag_dom"/>
</dbReference>
<evidence type="ECO:0000259" key="13">
    <source>
        <dbReference type="PROSITE" id="PS50158"/>
    </source>
</evidence>
<dbReference type="Proteomes" id="UP001591681">
    <property type="component" value="Unassembled WGS sequence"/>
</dbReference>
<keyword evidence="11" id="KW-0479">Metal-binding</keyword>
<proteinExistence type="inferred from homology"/>
<keyword evidence="11" id="KW-0862">Zinc</keyword>
<dbReference type="FunFam" id="1.10.340.70:FF:000003">
    <property type="entry name" value="Protein CBG25708"/>
    <property type="match status" value="1"/>
</dbReference>
<dbReference type="Gene3D" id="3.10.10.10">
    <property type="entry name" value="HIV Type 1 Reverse Transcriptase, subunit A, domain 1"/>
    <property type="match status" value="1"/>
</dbReference>
<dbReference type="CDD" id="cd01647">
    <property type="entry name" value="RT_LTR"/>
    <property type="match status" value="1"/>
</dbReference>
<dbReference type="Pfam" id="PF00665">
    <property type="entry name" value="rve"/>
    <property type="match status" value="1"/>
</dbReference>
<evidence type="ECO:0000256" key="2">
    <source>
        <dbReference type="ARBA" id="ARBA00012180"/>
    </source>
</evidence>
<keyword evidence="9" id="KW-0695">RNA-directed DNA polymerase</keyword>
<dbReference type="Gene3D" id="3.10.20.370">
    <property type="match status" value="1"/>
</dbReference>
<keyword evidence="7" id="KW-0255">Endonuclease</keyword>
<dbReference type="PROSITE" id="PS50994">
    <property type="entry name" value="INTEGRASE"/>
    <property type="match status" value="1"/>
</dbReference>
<dbReference type="SUPFAM" id="SSF53098">
    <property type="entry name" value="Ribonuclease H-like"/>
    <property type="match status" value="1"/>
</dbReference>
<accession>A0ABD1JNM5</accession>
<dbReference type="EC" id="2.7.7.49" evidence="3"/>
<evidence type="ECO:0000256" key="9">
    <source>
        <dbReference type="ARBA" id="ARBA00022918"/>
    </source>
</evidence>
<dbReference type="InterPro" id="IPR043128">
    <property type="entry name" value="Rev_trsase/Diguanyl_cyclase"/>
</dbReference>
<evidence type="ECO:0000256" key="7">
    <source>
        <dbReference type="ARBA" id="ARBA00022759"/>
    </source>
</evidence>
<dbReference type="InterPro" id="IPR034128">
    <property type="entry name" value="K02A2.6-like"/>
</dbReference>
<dbReference type="SUPFAM" id="SSF56672">
    <property type="entry name" value="DNA/RNA polymerases"/>
    <property type="match status" value="1"/>
</dbReference>
<dbReference type="FunFam" id="3.30.420.10:FF:000063">
    <property type="entry name" value="Retrovirus-related Pol polyprotein from transposon 297-like Protein"/>
    <property type="match status" value="1"/>
</dbReference>
<dbReference type="Pfam" id="PF17917">
    <property type="entry name" value="RT_RNaseH"/>
    <property type="match status" value="1"/>
</dbReference>
<evidence type="ECO:0000313" key="16">
    <source>
        <dbReference type="EMBL" id="KAL2088270.1"/>
    </source>
</evidence>
<keyword evidence="5" id="KW-0548">Nucleotidyltransferase</keyword>
<dbReference type="CDD" id="cd05484">
    <property type="entry name" value="retropepsin_like_LTR_2"/>
    <property type="match status" value="1"/>
</dbReference>
<dbReference type="PROSITE" id="PS50878">
    <property type="entry name" value="RT_POL"/>
    <property type="match status" value="1"/>
</dbReference>
<dbReference type="EMBL" id="JBHFQA010000013">
    <property type="protein sequence ID" value="KAL2088270.1"/>
    <property type="molecule type" value="Genomic_DNA"/>
</dbReference>
<name>A0ABD1JNM5_9TELE</name>
<dbReference type="Gene3D" id="2.40.70.10">
    <property type="entry name" value="Acid Proteases"/>
    <property type="match status" value="1"/>
</dbReference>
<dbReference type="InterPro" id="IPR012337">
    <property type="entry name" value="RNaseH-like_sf"/>
</dbReference>
<dbReference type="Gene3D" id="3.30.420.10">
    <property type="entry name" value="Ribonuclease H-like superfamily/Ribonuclease H"/>
    <property type="match status" value="1"/>
</dbReference>
<dbReference type="GO" id="GO:0003964">
    <property type="term" value="F:RNA-directed DNA polymerase activity"/>
    <property type="evidence" value="ECO:0007669"/>
    <property type="project" value="UniProtKB-KW"/>
</dbReference>
<dbReference type="PROSITE" id="PS50158">
    <property type="entry name" value="ZF_CCHC"/>
    <property type="match status" value="2"/>
</dbReference>
<evidence type="ECO:0000259" key="15">
    <source>
        <dbReference type="PROSITE" id="PS50994"/>
    </source>
</evidence>
<evidence type="ECO:0000256" key="8">
    <source>
        <dbReference type="ARBA" id="ARBA00022801"/>
    </source>
</evidence>
<keyword evidence="4" id="KW-0808">Transferase</keyword>
<comment type="similarity">
    <text evidence="1">Belongs to the beta type-B retroviral polymerase family. HERV class-II K(HML-2) pol subfamily.</text>
</comment>
<comment type="caution">
    <text evidence="16">The sequence shown here is derived from an EMBL/GenBank/DDBJ whole genome shotgun (WGS) entry which is preliminary data.</text>
</comment>
<dbReference type="Gene3D" id="1.10.340.70">
    <property type="match status" value="1"/>
</dbReference>
<evidence type="ECO:0000256" key="11">
    <source>
        <dbReference type="PROSITE-ProRule" id="PRU00047"/>
    </source>
</evidence>
<dbReference type="InterPro" id="IPR036397">
    <property type="entry name" value="RNaseH_sf"/>
</dbReference>
<dbReference type="InterPro" id="IPR041373">
    <property type="entry name" value="RT_RNaseH"/>
</dbReference>
<feature type="domain" description="CCHC-type" evidence="13">
    <location>
        <begin position="260"/>
        <end position="275"/>
    </location>
</feature>
<evidence type="ECO:0000256" key="6">
    <source>
        <dbReference type="ARBA" id="ARBA00022722"/>
    </source>
</evidence>
<dbReference type="PANTHER" id="PTHR37984:SF5">
    <property type="entry name" value="PROTEIN NYNRIN-LIKE"/>
    <property type="match status" value="1"/>
</dbReference>
<evidence type="ECO:0000256" key="5">
    <source>
        <dbReference type="ARBA" id="ARBA00022695"/>
    </source>
</evidence>
<evidence type="ECO:0000256" key="4">
    <source>
        <dbReference type="ARBA" id="ARBA00022679"/>
    </source>
</evidence>
<dbReference type="Gene3D" id="3.30.70.270">
    <property type="match status" value="2"/>
</dbReference>
<dbReference type="SUPFAM" id="SSF50630">
    <property type="entry name" value="Acid proteases"/>
    <property type="match status" value="1"/>
</dbReference>
<reference evidence="16 17" key="1">
    <citation type="submission" date="2024-09" db="EMBL/GenBank/DDBJ databases">
        <title>A chromosome-level genome assembly of Gray's grenadier anchovy, Coilia grayii.</title>
        <authorList>
            <person name="Fu Z."/>
        </authorList>
    </citation>
    <scope>NUCLEOTIDE SEQUENCE [LARGE SCALE GENOMIC DNA]</scope>
    <source>
        <strain evidence="16">G4</strain>
        <tissue evidence="16">Muscle</tissue>
    </source>
</reference>
<evidence type="ECO:0000256" key="3">
    <source>
        <dbReference type="ARBA" id="ARBA00012493"/>
    </source>
</evidence>
<dbReference type="InterPro" id="IPR021109">
    <property type="entry name" value="Peptidase_aspartic_dom_sf"/>
</dbReference>
<dbReference type="CDD" id="cd09274">
    <property type="entry name" value="RNase_HI_RT_Ty3"/>
    <property type="match status" value="1"/>
</dbReference>
<protein>
    <recommendedName>
        <fullName evidence="10">Gypsy retrotransposon integrase-like protein 1</fullName>
        <ecNumber evidence="3">2.7.7.49</ecNumber>
        <ecNumber evidence="2">3.1.26.4</ecNumber>
    </recommendedName>
</protein>
<keyword evidence="17" id="KW-1185">Reference proteome</keyword>
<dbReference type="GO" id="GO:0008270">
    <property type="term" value="F:zinc ion binding"/>
    <property type="evidence" value="ECO:0007669"/>
    <property type="project" value="UniProtKB-KW"/>
</dbReference>
<dbReference type="Pfam" id="PF00078">
    <property type="entry name" value="RVT_1"/>
    <property type="match status" value="1"/>
</dbReference>
<dbReference type="InterPro" id="IPR000477">
    <property type="entry name" value="RT_dom"/>
</dbReference>